<keyword evidence="4" id="KW-1185">Reference proteome</keyword>
<evidence type="ECO:0000313" key="4">
    <source>
        <dbReference type="Proteomes" id="UP001151760"/>
    </source>
</evidence>
<dbReference type="EMBL" id="BQNB010015530">
    <property type="protein sequence ID" value="GJT41070.1"/>
    <property type="molecule type" value="Genomic_DNA"/>
</dbReference>
<organism evidence="3 4">
    <name type="scientific">Tanacetum coccineum</name>
    <dbReference type="NCBI Taxonomy" id="301880"/>
    <lineage>
        <taxon>Eukaryota</taxon>
        <taxon>Viridiplantae</taxon>
        <taxon>Streptophyta</taxon>
        <taxon>Embryophyta</taxon>
        <taxon>Tracheophyta</taxon>
        <taxon>Spermatophyta</taxon>
        <taxon>Magnoliopsida</taxon>
        <taxon>eudicotyledons</taxon>
        <taxon>Gunneridae</taxon>
        <taxon>Pentapetalae</taxon>
        <taxon>asterids</taxon>
        <taxon>campanulids</taxon>
        <taxon>Asterales</taxon>
        <taxon>Asteraceae</taxon>
        <taxon>Asteroideae</taxon>
        <taxon>Anthemideae</taxon>
        <taxon>Anthemidinae</taxon>
        <taxon>Tanacetum</taxon>
    </lineage>
</organism>
<dbReference type="Proteomes" id="UP001151760">
    <property type="component" value="Unassembled WGS sequence"/>
</dbReference>
<evidence type="ECO:0000256" key="2">
    <source>
        <dbReference type="SAM" id="MobiDB-lite"/>
    </source>
</evidence>
<feature type="compositionally biased region" description="Basic and acidic residues" evidence="2">
    <location>
        <begin position="335"/>
        <end position="359"/>
    </location>
</feature>
<sequence>MDEDKSNEDEELNEMYRDVNVNLEGRDTKMTDASQTNVQATQVVEDTHVIITGVTPEVQHQSSYVSSGFISNMLNPNPDTGIDSILNLNTKSTSLVDVPITTNGEMPPSSVTTLPPPLIPLIQPLQQTPVSTPTIVPKYNFLEFKQRNLSAEAVSSILGIVDKYLANKMNKDVKAVVQLQSDRLRDEAQAKNEEFINKLDNNIKKIIKEQVKVQVKEQVSKILPRIKKSVNEQLEVEVLNRSSNEAKTSHAIAANLSELKLKKTLIDKMENSKSIHRSVKQKTLYKALVDAYETDKDILETYRDTFMFKRRQNDKDEDEEPFAGSNRRSKRRRAGKEPESTSAPKEKTSMSTGKSKEGSRSYQTEKPTHTVEDLEEPAHQEFNTRFTEDQPVDETTQFPDWFQKPAKPPTPDHDWNKTLLAAHGPIQLWIGYFARKEDPRKSFNEPIDTPLDFSAFVLNRLKVDTLTPKLLAGPTFELMKGSCKSLVELEYFLEEVYKATTNQLECNNPDGQQYPHDLRKPLPLIPNSQGKLKNLTIEERLALGVLLRMFTKSIVLKRRVEDLQLGVKSYQNKLNLTKPDMYRSDLKRKTSYTAYSNPRGFIYQNKDKKNILMRIDELYKFSDGTLNDVWSALDDILKRIRIKIVMEYPKDRPSTSIYGVIRWLGIEPPSDIFTMKMEILLESTSNKLMVGDLCDSIRIKLVTTGKKQWCDSIRIKLVPVDPHRFEDSHKDGHGVKEFQRSFSHSDTERLSRSDEVLKLKNFKKDATLKLFKSTNQERYEHVGPKVTSSQDGKVYKKAKRDYAWLRLKKLKVTYSLTTQAKEHAQALNSEEFVNVFVRISFGSAIELVFQLSKSQVLPLLSKFVCGFRNSDCGTGSQSDNTVGSPHGFIIHWIVISKNIKKVTEVIDVENWRIDNFESVTWIVSLIIWNSSFLDEVFDLECVQKVSTIEEIDQDAGVTLVTPTHGEDQPEDQLGVLSVVKVLADAPKTNVHTYTRRRRQYSTGMLVLAEVRSSKRVQKQNLIMKVPRDKRLMKLPDQFKNNQKKRNAKCHNRITTNDDETLEGEGSRGVPRVEMSDIRSMVQDDPGHGEGGGDRDTSVKDHRSTSNILESAELVEYNTYARALIEASSTPTLVDSLIVPIPFQNGSGHTLETLDIEYKWKPSCCDTCKIYDHMDEHCPKNPKTTTPTPVTDDGFVEVNQKEKGKHASKPRHIDGIKRRRRDLSSDGVRDLATASGRGRLKEDLESST</sequence>
<gene>
    <name evidence="3" type="ORF">Tco_0940935</name>
</gene>
<feature type="region of interest" description="Disordered" evidence="2">
    <location>
        <begin position="1200"/>
        <end position="1247"/>
    </location>
</feature>
<feature type="region of interest" description="Disordered" evidence="2">
    <location>
        <begin position="313"/>
        <end position="379"/>
    </location>
</feature>
<feature type="compositionally biased region" description="Basic and acidic residues" evidence="2">
    <location>
        <begin position="1084"/>
        <end position="1102"/>
    </location>
</feature>
<name>A0ABQ5DPE8_9ASTR</name>
<protein>
    <recommendedName>
        <fullName evidence="5">Zinc knuckle CX2CX4HX4C</fullName>
    </recommendedName>
</protein>
<reference evidence="3" key="2">
    <citation type="submission" date="2022-01" db="EMBL/GenBank/DDBJ databases">
        <authorList>
            <person name="Yamashiro T."/>
            <person name="Shiraishi A."/>
            <person name="Satake H."/>
            <person name="Nakayama K."/>
        </authorList>
    </citation>
    <scope>NUCLEOTIDE SEQUENCE</scope>
</reference>
<feature type="coiled-coil region" evidence="1">
    <location>
        <begin position="174"/>
        <end position="205"/>
    </location>
</feature>
<feature type="compositionally biased region" description="Basic and acidic residues" evidence="2">
    <location>
        <begin position="366"/>
        <end position="379"/>
    </location>
</feature>
<proteinExistence type="predicted"/>
<evidence type="ECO:0000313" key="3">
    <source>
        <dbReference type="EMBL" id="GJT41070.1"/>
    </source>
</evidence>
<feature type="compositionally biased region" description="Basic and acidic residues" evidence="2">
    <location>
        <begin position="1210"/>
        <end position="1228"/>
    </location>
</feature>
<accession>A0ABQ5DPE8</accession>
<comment type="caution">
    <text evidence="3">The sequence shown here is derived from an EMBL/GenBank/DDBJ whole genome shotgun (WGS) entry which is preliminary data.</text>
</comment>
<evidence type="ECO:0008006" key="5">
    <source>
        <dbReference type="Google" id="ProtNLM"/>
    </source>
</evidence>
<evidence type="ECO:0000256" key="1">
    <source>
        <dbReference type="SAM" id="Coils"/>
    </source>
</evidence>
<keyword evidence="1" id="KW-0175">Coiled coil</keyword>
<feature type="region of interest" description="Disordered" evidence="2">
    <location>
        <begin position="1080"/>
        <end position="1102"/>
    </location>
</feature>
<feature type="compositionally biased region" description="Basic and acidic residues" evidence="2">
    <location>
        <begin position="1238"/>
        <end position="1247"/>
    </location>
</feature>
<reference evidence="3" key="1">
    <citation type="journal article" date="2022" name="Int. J. Mol. Sci.">
        <title>Draft Genome of Tanacetum Coccineum: Genomic Comparison of Closely Related Tanacetum-Family Plants.</title>
        <authorList>
            <person name="Yamashiro T."/>
            <person name="Shiraishi A."/>
            <person name="Nakayama K."/>
            <person name="Satake H."/>
        </authorList>
    </citation>
    <scope>NUCLEOTIDE SEQUENCE</scope>
</reference>